<comment type="caution">
    <text evidence="1">The sequence shown here is derived from an EMBL/GenBank/DDBJ whole genome shotgun (WGS) entry which is preliminary data.</text>
</comment>
<dbReference type="EMBL" id="CAJJDM010000121">
    <property type="protein sequence ID" value="CAD8102604.1"/>
    <property type="molecule type" value="Genomic_DNA"/>
</dbReference>
<name>A0A8S1PHR6_PARPR</name>
<protein>
    <submittedName>
        <fullName evidence="1">Uncharacterized protein</fullName>
    </submittedName>
</protein>
<sequence>MFCKAGGAPTQCKDGGDCDSYVFPTTYDFDILLQLIPQSEASQRLLDIWLWIQKLHAKQEMNEFGQANFQQLVDHVLLYMLLITLDLEFKYNPQQQIHMLNIKTLLKNCTISSARCITISICSSNKSQLFVADLTHKNGVARCVLDAAINKYKGKVCSDKIMAQLMVNIILSFRMQNKWIRLFGQSLKQCYDYEEWKAAMKKTHPECQVFSPLCTTNGAICIPITSYASIQLKTSCAVGTDLTCGCLTCWKMLDFCIIHRCYCQQAKVILQMDLVAKKTQTLV</sequence>
<reference evidence="1" key="1">
    <citation type="submission" date="2021-01" db="EMBL/GenBank/DDBJ databases">
        <authorList>
            <consortium name="Genoscope - CEA"/>
            <person name="William W."/>
        </authorList>
    </citation>
    <scope>NUCLEOTIDE SEQUENCE</scope>
</reference>
<dbReference type="Proteomes" id="UP000688137">
    <property type="component" value="Unassembled WGS sequence"/>
</dbReference>
<evidence type="ECO:0000313" key="1">
    <source>
        <dbReference type="EMBL" id="CAD8102604.1"/>
    </source>
</evidence>
<organism evidence="1 2">
    <name type="scientific">Paramecium primaurelia</name>
    <dbReference type="NCBI Taxonomy" id="5886"/>
    <lineage>
        <taxon>Eukaryota</taxon>
        <taxon>Sar</taxon>
        <taxon>Alveolata</taxon>
        <taxon>Ciliophora</taxon>
        <taxon>Intramacronucleata</taxon>
        <taxon>Oligohymenophorea</taxon>
        <taxon>Peniculida</taxon>
        <taxon>Parameciidae</taxon>
        <taxon>Paramecium</taxon>
    </lineage>
</organism>
<proteinExistence type="predicted"/>
<dbReference type="AlphaFoldDB" id="A0A8S1PHR6"/>
<gene>
    <name evidence="1" type="ORF">PPRIM_AZ9-3.1.T1180193</name>
</gene>
<keyword evidence="2" id="KW-1185">Reference proteome</keyword>
<evidence type="ECO:0000313" key="2">
    <source>
        <dbReference type="Proteomes" id="UP000688137"/>
    </source>
</evidence>
<accession>A0A8S1PHR6</accession>